<evidence type="ECO:0000259" key="1">
    <source>
        <dbReference type="Pfam" id="PF10543"/>
    </source>
</evidence>
<organism evidence="2 3">
    <name type="scientific">Desulfosudis oleivorans (strain DSM 6200 / JCM 39069 / Hxd3)</name>
    <name type="common">Desulfococcus oleovorans</name>
    <dbReference type="NCBI Taxonomy" id="96561"/>
    <lineage>
        <taxon>Bacteria</taxon>
        <taxon>Pseudomonadati</taxon>
        <taxon>Thermodesulfobacteriota</taxon>
        <taxon>Desulfobacteria</taxon>
        <taxon>Desulfobacterales</taxon>
        <taxon>Desulfosudaceae</taxon>
        <taxon>Desulfosudis</taxon>
    </lineage>
</organism>
<dbReference type="STRING" id="96561.Dole_2560"/>
<sequence>MNDIVPVERIAGKIYLIRQAKVMLDKDLAELYGVETKVLKQAVKRNKKRFPSDFMFELTREEFQVLRSQIVTSSWGGSRYVPMAFTEQGVAMLSGVLNSDRAIAVNIQIMRTFTKLRQAILSNEDLRKELSELKQLTEDRFRVVFETLDQLLAVEHKPQKKIGFTVKEKQRAYRKNGGKKARAT</sequence>
<dbReference type="Pfam" id="PF10543">
    <property type="entry name" value="ORF6N"/>
    <property type="match status" value="1"/>
</dbReference>
<name>A8ZWN2_DESOH</name>
<accession>A8ZWN2</accession>
<reference evidence="2 3" key="1">
    <citation type="submission" date="2007-10" db="EMBL/GenBank/DDBJ databases">
        <title>Complete sequence of Desulfococcus oleovorans Hxd3.</title>
        <authorList>
            <consortium name="US DOE Joint Genome Institute"/>
            <person name="Copeland A."/>
            <person name="Lucas S."/>
            <person name="Lapidus A."/>
            <person name="Barry K."/>
            <person name="Glavina del Rio T."/>
            <person name="Dalin E."/>
            <person name="Tice H."/>
            <person name="Pitluck S."/>
            <person name="Kiss H."/>
            <person name="Brettin T."/>
            <person name="Bruce D."/>
            <person name="Detter J.C."/>
            <person name="Han C."/>
            <person name="Schmutz J."/>
            <person name="Larimer F."/>
            <person name="Land M."/>
            <person name="Hauser L."/>
            <person name="Kyrpides N."/>
            <person name="Kim E."/>
            <person name="Wawrik B."/>
            <person name="Richardson P."/>
        </authorList>
    </citation>
    <scope>NUCLEOTIDE SEQUENCE [LARGE SCALE GENOMIC DNA]</scope>
    <source>
        <strain evidence="3">DSM 6200 / JCM 39069 / Hxd3</strain>
    </source>
</reference>
<gene>
    <name evidence="2" type="ordered locus">Dole_2560</name>
</gene>
<proteinExistence type="predicted"/>
<dbReference type="KEGG" id="dol:Dole_2560"/>
<dbReference type="Proteomes" id="UP000008561">
    <property type="component" value="Chromosome"/>
</dbReference>
<dbReference type="OrthoDB" id="9816206at2"/>
<evidence type="ECO:0000313" key="2">
    <source>
        <dbReference type="EMBL" id="ABW68363.1"/>
    </source>
</evidence>
<dbReference type="RefSeq" id="WP_012175975.1">
    <property type="nucleotide sequence ID" value="NC_009943.1"/>
</dbReference>
<dbReference type="EMBL" id="CP000859">
    <property type="protein sequence ID" value="ABW68363.1"/>
    <property type="molecule type" value="Genomic_DNA"/>
</dbReference>
<dbReference type="AlphaFoldDB" id="A8ZWN2"/>
<feature type="domain" description="KilA-N DNA-binding" evidence="1">
    <location>
        <begin position="13"/>
        <end position="96"/>
    </location>
</feature>
<dbReference type="eggNOG" id="COG0449">
    <property type="taxonomic scope" value="Bacteria"/>
</dbReference>
<protein>
    <recommendedName>
        <fullName evidence="1">KilA-N DNA-binding domain-containing protein</fullName>
    </recommendedName>
</protein>
<dbReference type="HOGENOM" id="CLU_055403_2_0_7"/>
<dbReference type="InterPro" id="IPR018873">
    <property type="entry name" value="KilA-N_DNA-bd_domain"/>
</dbReference>
<keyword evidence="3" id="KW-1185">Reference proteome</keyword>
<evidence type="ECO:0000313" key="3">
    <source>
        <dbReference type="Proteomes" id="UP000008561"/>
    </source>
</evidence>